<keyword evidence="1" id="KW-1133">Transmembrane helix</keyword>
<accession>A0A218P9P5</accession>
<dbReference type="AlphaFoldDB" id="A0A218P9P5"/>
<dbReference type="OrthoDB" id="94668at2157"/>
<gene>
    <name evidence="2" type="ORF">A3L08_09075</name>
</gene>
<feature type="transmembrane region" description="Helical" evidence="1">
    <location>
        <begin position="7"/>
        <end position="27"/>
    </location>
</feature>
<organism evidence="2 3">
    <name type="scientific">Thermococcus pacificus</name>
    <dbReference type="NCBI Taxonomy" id="71998"/>
    <lineage>
        <taxon>Archaea</taxon>
        <taxon>Methanobacteriati</taxon>
        <taxon>Methanobacteriota</taxon>
        <taxon>Thermococci</taxon>
        <taxon>Thermococcales</taxon>
        <taxon>Thermococcaceae</taxon>
        <taxon>Thermococcus</taxon>
    </lineage>
</organism>
<protein>
    <submittedName>
        <fullName evidence="2">Uncharacterized protein</fullName>
    </submittedName>
</protein>
<reference evidence="2 3" key="1">
    <citation type="submission" date="2016-04" db="EMBL/GenBank/DDBJ databases">
        <title>Complete genome sequence of Thermococcus pacificus type strain P4.</title>
        <authorList>
            <person name="Oger P.M."/>
        </authorList>
    </citation>
    <scope>NUCLEOTIDE SEQUENCE [LARGE SCALE GENOMIC DNA]</scope>
    <source>
        <strain evidence="2 3">P-4</strain>
    </source>
</reference>
<keyword evidence="1" id="KW-0472">Membrane</keyword>
<name>A0A218P9P5_9EURY</name>
<dbReference type="Proteomes" id="UP000197418">
    <property type="component" value="Chromosome"/>
</dbReference>
<dbReference type="RefSeq" id="WP_088854704.1">
    <property type="nucleotide sequence ID" value="NZ_CP015102.1"/>
</dbReference>
<keyword evidence="1" id="KW-0812">Transmembrane</keyword>
<evidence type="ECO:0000313" key="3">
    <source>
        <dbReference type="Proteomes" id="UP000197418"/>
    </source>
</evidence>
<proteinExistence type="predicted"/>
<keyword evidence="3" id="KW-1185">Reference proteome</keyword>
<dbReference type="GeneID" id="33316421"/>
<evidence type="ECO:0000313" key="2">
    <source>
        <dbReference type="EMBL" id="ASJ07460.1"/>
    </source>
</evidence>
<sequence>MERTSKGLVVVFLAGMILGILTSYAFIHDSGPSPEVRTCPIVNHEVLMEYLVRASPTAGGEATAKAVESAYLEQRSPNYPLELFREMYRDVPGRKEFLGLSYIFSNDTLSYGKFTLTNETPPRFEFASPAPGMSQRVDGAGIIASRWAVIFVSLYDFGGMNEVEELYLTVPEGWKLEYYGGTGDLLPGTVLRVRFSSTKRNNYVVLAFSTGGVLDPLDLEVTVNGDTYRLVHSSST</sequence>
<evidence type="ECO:0000256" key="1">
    <source>
        <dbReference type="SAM" id="Phobius"/>
    </source>
</evidence>
<dbReference type="KEGG" id="tpaf:A3L08_09075"/>
<dbReference type="EMBL" id="CP015102">
    <property type="protein sequence ID" value="ASJ07460.1"/>
    <property type="molecule type" value="Genomic_DNA"/>
</dbReference>